<reference evidence="3 4" key="1">
    <citation type="submission" date="2010-07" db="EMBL/GenBank/DDBJ databases">
        <title>The draft genome of Paenibacillus curdlanolyticus YK9.</title>
        <authorList>
            <consortium name="US DOE Joint Genome Institute (JGI-PGF)"/>
            <person name="Lucas S."/>
            <person name="Copeland A."/>
            <person name="Lapidus A."/>
            <person name="Cheng J.-F."/>
            <person name="Bruce D."/>
            <person name="Goodwin L."/>
            <person name="Pitluck S."/>
            <person name="Land M.L."/>
            <person name="Hauser L."/>
            <person name="Chang Y.-J."/>
            <person name="Jeffries C."/>
            <person name="Anderson I.J."/>
            <person name="Johnson E."/>
            <person name="Loganathan U."/>
            <person name="Mulhopadhyay B."/>
            <person name="Kyrpides N."/>
            <person name="Woyke T.J."/>
        </authorList>
    </citation>
    <scope>NUCLEOTIDE SEQUENCE [LARGE SCALE GENOMIC DNA]</scope>
    <source>
        <strain evidence="3 4">YK9</strain>
    </source>
</reference>
<dbReference type="Gene3D" id="3.30.360.10">
    <property type="entry name" value="Dihydrodipicolinate Reductase, domain 2"/>
    <property type="match status" value="1"/>
</dbReference>
<protein>
    <submittedName>
        <fullName evidence="3">Oxidoreductase domain protein</fullName>
    </submittedName>
</protein>
<dbReference type="InterPro" id="IPR036291">
    <property type="entry name" value="NAD(P)-bd_dom_sf"/>
</dbReference>
<evidence type="ECO:0000259" key="2">
    <source>
        <dbReference type="Pfam" id="PF22725"/>
    </source>
</evidence>
<evidence type="ECO:0000259" key="1">
    <source>
        <dbReference type="Pfam" id="PF01408"/>
    </source>
</evidence>
<dbReference type="eggNOG" id="COG0673">
    <property type="taxonomic scope" value="Bacteria"/>
</dbReference>
<dbReference type="PANTHER" id="PTHR43249:SF1">
    <property type="entry name" value="D-GLUCOSIDE 3-DEHYDROGENASE"/>
    <property type="match status" value="1"/>
</dbReference>
<dbReference type="InterPro" id="IPR055170">
    <property type="entry name" value="GFO_IDH_MocA-like_dom"/>
</dbReference>
<dbReference type="EMBL" id="AEDD01000003">
    <property type="protein sequence ID" value="EFM11951.1"/>
    <property type="molecule type" value="Genomic_DNA"/>
</dbReference>
<dbReference type="SUPFAM" id="SSF55347">
    <property type="entry name" value="Glyceraldehyde-3-phosphate dehydrogenase-like, C-terminal domain"/>
    <property type="match status" value="1"/>
</dbReference>
<dbReference type="RefSeq" id="WP_006037570.1">
    <property type="nucleotide sequence ID" value="NZ_AEDD01000003.1"/>
</dbReference>
<dbReference type="Gene3D" id="3.40.50.720">
    <property type="entry name" value="NAD(P)-binding Rossmann-like Domain"/>
    <property type="match status" value="1"/>
</dbReference>
<keyword evidence="4" id="KW-1185">Reference proteome</keyword>
<evidence type="ECO:0000313" key="4">
    <source>
        <dbReference type="Proteomes" id="UP000005387"/>
    </source>
</evidence>
<feature type="domain" description="GFO/IDH/MocA-like oxidoreductase" evidence="2">
    <location>
        <begin position="138"/>
        <end position="279"/>
    </location>
</feature>
<dbReference type="InterPro" id="IPR052515">
    <property type="entry name" value="Gfo/Idh/MocA_Oxidoreductase"/>
</dbReference>
<name>E0I7D5_9BACL</name>
<dbReference type="Pfam" id="PF01408">
    <property type="entry name" value="GFO_IDH_MocA"/>
    <property type="match status" value="1"/>
</dbReference>
<proteinExistence type="predicted"/>
<dbReference type="STRING" id="717606.PaecuDRAFT_1559"/>
<dbReference type="OrthoDB" id="9815825at2"/>
<dbReference type="AlphaFoldDB" id="E0I7D5"/>
<dbReference type="InterPro" id="IPR000683">
    <property type="entry name" value="Gfo/Idh/MocA-like_OxRdtase_N"/>
</dbReference>
<dbReference type="PANTHER" id="PTHR43249">
    <property type="entry name" value="UDP-N-ACETYL-2-AMINO-2-DEOXY-D-GLUCURONATE OXIDASE"/>
    <property type="match status" value="1"/>
</dbReference>
<evidence type="ECO:0000313" key="3">
    <source>
        <dbReference type="EMBL" id="EFM11951.1"/>
    </source>
</evidence>
<dbReference type="Pfam" id="PF22725">
    <property type="entry name" value="GFO_IDH_MocA_C3"/>
    <property type="match status" value="1"/>
</dbReference>
<sequence>MTNSSTARIRFGVIGAGAIGAIHMETLNKLADVAELKAVTDTYLPLAEQRAAEYDIPVTHSSPEALLADPKLDAVVIAVPNQFHAPLAIAALEAGKHVILEKPMAIDSAKAKEIVDVQERTGKTLIIAQQMRFSGLARAVKAIIDEGKLGRIYNVKSGWIRKKGIPGWGSWFTRKELAGGGPLIDIGVHMLDLALHFMSGPRPVTVFGTTYAEFGPHKRGTGNWGTPNWEGTYDVEDLATALIKLDNGATLALDVSWAAHAAEMSDEPYIHLMGSEAGISYVGNTAKFITHVDNEVVTTEIKPLDDANERELLARHFIQSIQDGTTPISSAISGYTNNRILDAIYESSETGNQVKLNWN</sequence>
<dbReference type="GO" id="GO:0000166">
    <property type="term" value="F:nucleotide binding"/>
    <property type="evidence" value="ECO:0007669"/>
    <property type="project" value="InterPro"/>
</dbReference>
<dbReference type="SUPFAM" id="SSF51735">
    <property type="entry name" value="NAD(P)-binding Rossmann-fold domains"/>
    <property type="match status" value="1"/>
</dbReference>
<feature type="domain" description="Gfo/Idh/MocA-like oxidoreductase N-terminal" evidence="1">
    <location>
        <begin position="9"/>
        <end position="127"/>
    </location>
</feature>
<dbReference type="Proteomes" id="UP000005387">
    <property type="component" value="Unassembled WGS sequence"/>
</dbReference>
<gene>
    <name evidence="3" type="ORF">PaecuDRAFT_1559</name>
</gene>
<accession>E0I7D5</accession>
<organism evidence="3 4">
    <name type="scientific">Paenibacillus curdlanolyticus YK9</name>
    <dbReference type="NCBI Taxonomy" id="717606"/>
    <lineage>
        <taxon>Bacteria</taxon>
        <taxon>Bacillati</taxon>
        <taxon>Bacillota</taxon>
        <taxon>Bacilli</taxon>
        <taxon>Bacillales</taxon>
        <taxon>Paenibacillaceae</taxon>
        <taxon>Paenibacillus</taxon>
    </lineage>
</organism>